<evidence type="ECO:0000256" key="1">
    <source>
        <dbReference type="SAM" id="MobiDB-lite"/>
    </source>
</evidence>
<dbReference type="Proteomes" id="UP000002357">
    <property type="component" value="Chromosome"/>
</dbReference>
<name>B5GPJ0_STRCL</name>
<keyword evidence="3" id="KW-1185">Reference proteome</keyword>
<dbReference type="RefSeq" id="WP_003953670.1">
    <property type="nucleotide sequence ID" value="NZ_CM000913.1"/>
</dbReference>
<protein>
    <submittedName>
        <fullName evidence="2">Uncharacterized protein</fullName>
    </submittedName>
</protein>
<dbReference type="eggNOG" id="ENOG5030PP6">
    <property type="taxonomic scope" value="Bacteria"/>
</dbReference>
<dbReference type="GeneID" id="93730950"/>
<evidence type="ECO:0000313" key="2">
    <source>
        <dbReference type="EMBL" id="EFG07558.1"/>
    </source>
</evidence>
<gene>
    <name evidence="2" type="ORF">SCLAV_2485</name>
</gene>
<reference evidence="2 3" key="1">
    <citation type="journal article" date="2010" name="Genome Biol. Evol.">
        <title>The sequence of a 1.8-mb bacterial linear plasmid reveals a rich evolutionary reservoir of secondary metabolic pathways.</title>
        <authorList>
            <person name="Medema M.H."/>
            <person name="Trefzer A."/>
            <person name="Kovalchuk A."/>
            <person name="van den Berg M."/>
            <person name="Mueller U."/>
            <person name="Heijne W."/>
            <person name="Wu L."/>
            <person name="Alam M.T."/>
            <person name="Ronning C.M."/>
            <person name="Nierman W.C."/>
            <person name="Bovenberg R.A.L."/>
            <person name="Breitling R."/>
            <person name="Takano E."/>
        </authorList>
    </citation>
    <scope>NUCLEOTIDE SEQUENCE [LARGE SCALE GENOMIC DNA]</scope>
    <source>
        <strain evidence="3">ATCC 27064 / DSM 738 / JCM 4710 / NBRC 13307 / NCIMB 12785 / NRRL 3585 / VKM Ac-602</strain>
    </source>
</reference>
<sequence>MSQPTALASADAIIEAAWQRPVDALQTLRREGRISDPALLTVLRIRQSIVFADSEISGHQERVHHLTRPGHVPVLHELDAITSAATQLHIAHAEANARVRALCAVIDAHPEGHLAEALTRELARTGEPRAEAARARTTTGISTAPATPDTSATQGPVRAVEPPAAPRAKRR</sequence>
<proteinExistence type="predicted"/>
<feature type="region of interest" description="Disordered" evidence="1">
    <location>
        <begin position="125"/>
        <end position="171"/>
    </location>
</feature>
<dbReference type="OrthoDB" id="4216210at2"/>
<dbReference type="EMBL" id="CM000913">
    <property type="protein sequence ID" value="EFG07558.1"/>
    <property type="molecule type" value="Genomic_DNA"/>
</dbReference>
<dbReference type="KEGG" id="sclf:BB341_16035"/>
<organism evidence="2 3">
    <name type="scientific">Streptomyces clavuligerus</name>
    <dbReference type="NCBI Taxonomy" id="1901"/>
    <lineage>
        <taxon>Bacteria</taxon>
        <taxon>Bacillati</taxon>
        <taxon>Actinomycetota</taxon>
        <taxon>Actinomycetes</taxon>
        <taxon>Kitasatosporales</taxon>
        <taxon>Streptomycetaceae</taxon>
        <taxon>Streptomyces</taxon>
    </lineage>
</organism>
<dbReference type="AlphaFoldDB" id="B5GPJ0"/>
<feature type="compositionally biased region" description="Low complexity" evidence="1">
    <location>
        <begin position="135"/>
        <end position="162"/>
    </location>
</feature>
<evidence type="ECO:0000313" key="3">
    <source>
        <dbReference type="Proteomes" id="UP000002357"/>
    </source>
</evidence>
<accession>B5GPJ0</accession>
<feature type="compositionally biased region" description="Basic and acidic residues" evidence="1">
    <location>
        <begin position="125"/>
        <end position="134"/>
    </location>
</feature>